<dbReference type="Gene3D" id="3.30.559.10">
    <property type="entry name" value="Chloramphenicol acetyltransferase-like domain"/>
    <property type="match status" value="1"/>
</dbReference>
<protein>
    <submittedName>
        <fullName evidence="5">Amino acid adenylation domain-containing protein</fullName>
    </submittedName>
</protein>
<dbReference type="NCBIfam" id="TIGR01733">
    <property type="entry name" value="AA-adenyl-dom"/>
    <property type="match status" value="1"/>
</dbReference>
<dbReference type="PROSITE" id="PS50075">
    <property type="entry name" value="CARRIER"/>
    <property type="match status" value="1"/>
</dbReference>
<dbReference type="GO" id="GO:0031177">
    <property type="term" value="F:phosphopantetheine binding"/>
    <property type="evidence" value="ECO:0007669"/>
    <property type="project" value="InterPro"/>
</dbReference>
<evidence type="ECO:0000313" key="5">
    <source>
        <dbReference type="EMBL" id="PRY39671.1"/>
    </source>
</evidence>
<keyword evidence="6" id="KW-1185">Reference proteome</keyword>
<dbReference type="CDD" id="cd05930">
    <property type="entry name" value="A_NRPS"/>
    <property type="match status" value="1"/>
</dbReference>
<dbReference type="InterPro" id="IPR001242">
    <property type="entry name" value="Condensation_dom"/>
</dbReference>
<dbReference type="RefSeq" id="WP_106189589.1">
    <property type="nucleotide sequence ID" value="NZ_PVTF01000007.1"/>
</dbReference>
<dbReference type="InterPro" id="IPR020806">
    <property type="entry name" value="PKS_PP-bd"/>
</dbReference>
<dbReference type="SMART" id="SM00823">
    <property type="entry name" value="PKS_PP"/>
    <property type="match status" value="1"/>
</dbReference>
<dbReference type="OrthoDB" id="3635865at2"/>
<dbReference type="GO" id="GO:0043041">
    <property type="term" value="P:amino acid activation for nonribosomal peptide biosynthetic process"/>
    <property type="evidence" value="ECO:0007669"/>
    <property type="project" value="TreeGrafter"/>
</dbReference>
<dbReference type="Pfam" id="PF13193">
    <property type="entry name" value="AMP-binding_C"/>
    <property type="match status" value="1"/>
</dbReference>
<organism evidence="5 6">
    <name type="scientific">Umezawaea tangerina</name>
    <dbReference type="NCBI Taxonomy" id="84725"/>
    <lineage>
        <taxon>Bacteria</taxon>
        <taxon>Bacillati</taxon>
        <taxon>Actinomycetota</taxon>
        <taxon>Actinomycetes</taxon>
        <taxon>Pseudonocardiales</taxon>
        <taxon>Pseudonocardiaceae</taxon>
        <taxon>Umezawaea</taxon>
    </lineage>
</organism>
<dbReference type="InterPro" id="IPR042099">
    <property type="entry name" value="ANL_N_sf"/>
</dbReference>
<dbReference type="AlphaFoldDB" id="A0A2T0T200"/>
<dbReference type="InterPro" id="IPR006162">
    <property type="entry name" value="Ppantetheine_attach_site"/>
</dbReference>
<dbReference type="GO" id="GO:0005737">
    <property type="term" value="C:cytoplasm"/>
    <property type="evidence" value="ECO:0007669"/>
    <property type="project" value="TreeGrafter"/>
</dbReference>
<dbReference type="Pfam" id="PF00668">
    <property type="entry name" value="Condensation"/>
    <property type="match status" value="1"/>
</dbReference>
<dbReference type="GO" id="GO:0008610">
    <property type="term" value="P:lipid biosynthetic process"/>
    <property type="evidence" value="ECO:0007669"/>
    <property type="project" value="UniProtKB-ARBA"/>
</dbReference>
<keyword evidence="3" id="KW-0597">Phosphoprotein</keyword>
<dbReference type="Pfam" id="PF00501">
    <property type="entry name" value="AMP-binding"/>
    <property type="match status" value="1"/>
</dbReference>
<dbReference type="Proteomes" id="UP000239494">
    <property type="component" value="Unassembled WGS sequence"/>
</dbReference>
<dbReference type="PROSITE" id="PS00455">
    <property type="entry name" value="AMP_BINDING"/>
    <property type="match status" value="1"/>
</dbReference>
<dbReference type="SUPFAM" id="SSF52777">
    <property type="entry name" value="CoA-dependent acyltransferases"/>
    <property type="match status" value="2"/>
</dbReference>
<dbReference type="Gene3D" id="3.30.559.30">
    <property type="entry name" value="Nonribosomal peptide synthetase, condensation domain"/>
    <property type="match status" value="1"/>
</dbReference>
<sequence length="998" mass="106692">MQDKVDPHVPVHGLIAEQIRVRPDAVAVSDAERSWTYRELSENADRLLDALPGHIGRGDVVGVHVGRTVEAAAAVLAVLRSGAAYAPLEPTYPLDRLRFVAQDAKFSAVISDDPETAALLCPVVVSTSDVPSGPRREPADVRPDDAAYVIYTSGSTGQPKGAVSAHRGVANIVAHARDNFGFAPSDSVLAMASFAFDFAALELLLPLVSGGTLHLLDRAVARDPDALSAALRERSVSYLMGTPSMFAAMLGAGWEPPGTLTVVAGGEVLPRALADRLAVVKATWNIYGPTETTIFSTCERVAPDGDVTIGRPVSGTVVHLLDGVDPVPDGEVGEICVGGVGVGLGYLNRPQLTAQRFVEDPTGGDHLVYRTGDLGRLRPDGRIEYAGRTDDQVKIRGFRVELGGIEAALREHPAVAEAAVVVHDGPVLAAHVVARPDVENLDATLRGYLRERLPAHEVPHRILVVESLPRNGNGKVDRRALRLSPVEAEVARDGDLLAIWRDVLGRQDVRPTDDFFDMGGDSLSVLRLVTRATAAGVPISVRDVYRNPTVAGLSAVDGTTAAAPVAETATPALLPSQHWFFGLGHPDPSHFVEPVVLAVRDRLDRDALARTLTDLTVRHAVLRSRFSPDHEGVSLAAPDASFPLSWLDSTGLDEREAEAAYRAAVDGLYGRFDIGSAPVCRALYAASDHGDRLVLAFHHLVVDGVSVQTLAQELDLLLRGEPVAAPSLSAFGHAASLRRSALGTSGARMAREWLSFPWREVGRLPAEAPRGGLARSEMASFALRCGEGLSADVLGLARGSATSTEQVMLAAVAAGTADFCGHDTVAIDVFRHGRTPQPAGPDVTRTVGWLAGVVPHVLTVPRQAGPAGAVSALRQQLLHVRTVEQAWGPLRYLGADTEWGPRFAALPRPQVYVHYRGRGLHDLPTSDLFRRTDDHVGQGKSPESRTFSQIEVRIDIVDERLSFDWSYSPRMFAEGAVRDLAAATLRHLELFTRAVLAG</sequence>
<accession>A0A2T0T200</accession>
<reference evidence="5 6" key="1">
    <citation type="submission" date="2018-03" db="EMBL/GenBank/DDBJ databases">
        <title>Genomic Encyclopedia of Archaeal and Bacterial Type Strains, Phase II (KMG-II): from individual species to whole genera.</title>
        <authorList>
            <person name="Goeker M."/>
        </authorList>
    </citation>
    <scope>NUCLEOTIDE SEQUENCE [LARGE SCALE GENOMIC DNA]</scope>
    <source>
        <strain evidence="5 6">DSM 44720</strain>
    </source>
</reference>
<dbReference type="SUPFAM" id="SSF56801">
    <property type="entry name" value="Acetyl-CoA synthetase-like"/>
    <property type="match status" value="1"/>
</dbReference>
<dbReference type="InterPro" id="IPR020845">
    <property type="entry name" value="AMP-binding_CS"/>
</dbReference>
<evidence type="ECO:0000313" key="6">
    <source>
        <dbReference type="Proteomes" id="UP000239494"/>
    </source>
</evidence>
<dbReference type="InterPro" id="IPR009081">
    <property type="entry name" value="PP-bd_ACP"/>
</dbReference>
<evidence type="ECO:0000256" key="3">
    <source>
        <dbReference type="ARBA" id="ARBA00022553"/>
    </source>
</evidence>
<dbReference type="Gene3D" id="3.40.50.12780">
    <property type="entry name" value="N-terminal domain of ligase-like"/>
    <property type="match status" value="1"/>
</dbReference>
<dbReference type="Pfam" id="PF00550">
    <property type="entry name" value="PP-binding"/>
    <property type="match status" value="1"/>
</dbReference>
<dbReference type="SUPFAM" id="SSF47336">
    <property type="entry name" value="ACP-like"/>
    <property type="match status" value="1"/>
</dbReference>
<dbReference type="GO" id="GO:0044550">
    <property type="term" value="P:secondary metabolite biosynthetic process"/>
    <property type="evidence" value="ECO:0007669"/>
    <property type="project" value="TreeGrafter"/>
</dbReference>
<keyword evidence="2" id="KW-0596">Phosphopantetheine</keyword>
<dbReference type="Gene3D" id="1.10.1200.10">
    <property type="entry name" value="ACP-like"/>
    <property type="match status" value="1"/>
</dbReference>
<dbReference type="InterPro" id="IPR010071">
    <property type="entry name" value="AA_adenyl_dom"/>
</dbReference>
<dbReference type="GO" id="GO:0003824">
    <property type="term" value="F:catalytic activity"/>
    <property type="evidence" value="ECO:0007669"/>
    <property type="project" value="InterPro"/>
</dbReference>
<dbReference type="InterPro" id="IPR045851">
    <property type="entry name" value="AMP-bd_C_sf"/>
</dbReference>
<dbReference type="InterPro" id="IPR000873">
    <property type="entry name" value="AMP-dep_synth/lig_dom"/>
</dbReference>
<evidence type="ECO:0000256" key="2">
    <source>
        <dbReference type="ARBA" id="ARBA00022450"/>
    </source>
</evidence>
<dbReference type="InterPro" id="IPR036736">
    <property type="entry name" value="ACP-like_sf"/>
</dbReference>
<comment type="caution">
    <text evidence="5">The sequence shown here is derived from an EMBL/GenBank/DDBJ whole genome shotgun (WGS) entry which is preliminary data.</text>
</comment>
<proteinExistence type="predicted"/>
<dbReference type="InterPro" id="IPR023213">
    <property type="entry name" value="CAT-like_dom_sf"/>
</dbReference>
<dbReference type="EMBL" id="PVTF01000007">
    <property type="protein sequence ID" value="PRY39671.1"/>
    <property type="molecule type" value="Genomic_DNA"/>
</dbReference>
<gene>
    <name evidence="5" type="ORF">CLV43_107258</name>
</gene>
<feature type="domain" description="Carrier" evidence="4">
    <location>
        <begin position="487"/>
        <end position="561"/>
    </location>
</feature>
<dbReference type="PANTHER" id="PTHR45527">
    <property type="entry name" value="NONRIBOSOMAL PEPTIDE SYNTHETASE"/>
    <property type="match status" value="1"/>
</dbReference>
<name>A0A2T0T200_9PSEU</name>
<evidence type="ECO:0000259" key="4">
    <source>
        <dbReference type="PROSITE" id="PS50075"/>
    </source>
</evidence>
<dbReference type="PANTHER" id="PTHR45527:SF1">
    <property type="entry name" value="FATTY ACID SYNTHASE"/>
    <property type="match status" value="1"/>
</dbReference>
<dbReference type="Gene3D" id="3.30.300.30">
    <property type="match status" value="1"/>
</dbReference>
<comment type="cofactor">
    <cofactor evidence="1">
        <name>pantetheine 4'-phosphate</name>
        <dbReference type="ChEBI" id="CHEBI:47942"/>
    </cofactor>
</comment>
<evidence type="ECO:0000256" key="1">
    <source>
        <dbReference type="ARBA" id="ARBA00001957"/>
    </source>
</evidence>
<dbReference type="InterPro" id="IPR025110">
    <property type="entry name" value="AMP-bd_C"/>
</dbReference>
<dbReference type="PROSITE" id="PS00012">
    <property type="entry name" value="PHOSPHOPANTETHEINE"/>
    <property type="match status" value="1"/>
</dbReference>